<proteinExistence type="predicted"/>
<dbReference type="Pfam" id="PF25372">
    <property type="entry name" value="DUF7885"/>
    <property type="match status" value="2"/>
</dbReference>
<dbReference type="Pfam" id="PF12937">
    <property type="entry name" value="F-box-like"/>
    <property type="match status" value="1"/>
</dbReference>
<evidence type="ECO:0000256" key="1">
    <source>
        <dbReference type="SAM" id="MobiDB-lite"/>
    </source>
</evidence>
<feature type="compositionally biased region" description="Acidic residues" evidence="1">
    <location>
        <begin position="586"/>
        <end position="602"/>
    </location>
</feature>
<feature type="domain" description="F-box/LRR-repeat protein 15-like leucin rich repeat" evidence="3">
    <location>
        <begin position="347"/>
        <end position="458"/>
    </location>
</feature>
<feature type="compositionally biased region" description="Polar residues" evidence="1">
    <location>
        <begin position="622"/>
        <end position="646"/>
    </location>
</feature>
<dbReference type="GO" id="GO:0019005">
    <property type="term" value="C:SCF ubiquitin ligase complex"/>
    <property type="evidence" value="ECO:0007669"/>
    <property type="project" value="TreeGrafter"/>
</dbReference>
<feature type="compositionally biased region" description="Polar residues" evidence="1">
    <location>
        <begin position="885"/>
        <end position="895"/>
    </location>
</feature>
<keyword evidence="5" id="KW-1185">Reference proteome</keyword>
<dbReference type="Gene3D" id="3.80.10.10">
    <property type="entry name" value="Ribonuclease Inhibitor"/>
    <property type="match status" value="3"/>
</dbReference>
<comment type="caution">
    <text evidence="4">The sequence shown here is derived from an EMBL/GenBank/DDBJ whole genome shotgun (WGS) entry which is preliminary data.</text>
</comment>
<evidence type="ECO:0000313" key="5">
    <source>
        <dbReference type="Proteomes" id="UP001212997"/>
    </source>
</evidence>
<evidence type="ECO:0000259" key="2">
    <source>
        <dbReference type="Pfam" id="PF12937"/>
    </source>
</evidence>
<name>A0AAD5UUF3_9APHY</name>
<dbReference type="EMBL" id="JANAWD010000556">
    <property type="protein sequence ID" value="KAJ3477884.1"/>
    <property type="molecule type" value="Genomic_DNA"/>
</dbReference>
<dbReference type="InterPro" id="IPR036047">
    <property type="entry name" value="F-box-like_dom_sf"/>
</dbReference>
<feature type="compositionally biased region" description="Polar residues" evidence="1">
    <location>
        <begin position="698"/>
        <end position="722"/>
    </location>
</feature>
<dbReference type="InterPro" id="IPR001810">
    <property type="entry name" value="F-box_dom"/>
</dbReference>
<dbReference type="InterPro" id="IPR057207">
    <property type="entry name" value="FBXL15_LRR"/>
</dbReference>
<dbReference type="Proteomes" id="UP001212997">
    <property type="component" value="Unassembled WGS sequence"/>
</dbReference>
<evidence type="ECO:0000259" key="3">
    <source>
        <dbReference type="Pfam" id="PF25372"/>
    </source>
</evidence>
<feature type="compositionally biased region" description="Basic residues" evidence="1">
    <location>
        <begin position="825"/>
        <end position="834"/>
    </location>
</feature>
<dbReference type="SUPFAM" id="SSF52047">
    <property type="entry name" value="RNI-like"/>
    <property type="match status" value="1"/>
</dbReference>
<feature type="region of interest" description="Disordered" evidence="1">
    <location>
        <begin position="806"/>
        <end position="968"/>
    </location>
</feature>
<feature type="domain" description="F-box/LRR-repeat protein 15-like leucin rich repeat" evidence="3">
    <location>
        <begin position="142"/>
        <end position="304"/>
    </location>
</feature>
<reference evidence="4" key="1">
    <citation type="submission" date="2022-07" db="EMBL/GenBank/DDBJ databases">
        <title>Genome Sequence of Physisporinus lineatus.</title>
        <authorList>
            <person name="Buettner E."/>
        </authorList>
    </citation>
    <scope>NUCLEOTIDE SEQUENCE</scope>
    <source>
        <strain evidence="4">VT162</strain>
    </source>
</reference>
<dbReference type="GO" id="GO:0031146">
    <property type="term" value="P:SCF-dependent proteasomal ubiquitin-dependent protein catabolic process"/>
    <property type="evidence" value="ECO:0007669"/>
    <property type="project" value="TreeGrafter"/>
</dbReference>
<feature type="compositionally biased region" description="Low complexity" evidence="1">
    <location>
        <begin position="938"/>
        <end position="949"/>
    </location>
</feature>
<sequence>MYRTASPAQSNTSLSDTEDDDFNKSTFFASDPVASTPAQWSSRQQQLAFPLRSIPPQTPTSYASRLPTEILIHILKHLHSSRDIYHALLVSRAWCECSVELLWHRPSFSKLSTLGKMIRIFSRENQTFFYARFIRRLNFLLLGAELTDSLFSRLAQCVRLERLTLINCTSITDAALTRVLPCCPNLVALDLTSVTDTTDRAIVALASSTKRLQGINLGNCKKLTDIGLLALASNCPLLRRVKLSNVDQVTDEAISALAKACPLLLEVDLNNCKRITDSSVRDLWTYSTNMREMRLSYCVELTDSAFPASPRTDVTISIVGPNPFPTSIAQFPEKPPPLRLPRPFEHLRMLDLTGCSALTDEAIEGIVSVAPKIRNLVLAKCTQLTDTAVESICQLGKHLHYLHLGHASSITDRSIRSLARACTRLRYIDLANCLQLTDMSVFELSSLQKLRRIGLVRVNNLTDQAIYSLGERHATLERIHLSYCDQITVMAIHFLLQKLPKLTHLSLTGIPAFRRPELQQFRRDPPPEFNPGQIAAFCVYSGKGVTELRQYLSDLFNTITDEINPGSGTEYDEDIDEYRERSNKEDDMDVVDDGEEEDEEEAAPPQNHPNVVVSRGGHGRPSGSQPRLNGSAGTPPNHPSQSTPRHQTMPRELMMTRDRGSHPTARSPNRYTPAQNTSGGTVIAPTQRGRGFGHQPIIETSTSPAPSDVGSNRSAGTNRSSGTAFFRNYGEASTSSLRQGVMTPDLIYAEIGHGRGVGPAGAGPVLIPSPVRRSAEPAYVVGPSNHTLPLSPSAYTTMTSAAMVASGSSTQLQNPFVGPTDGERRRSRINHASKRREDSSAPASASSSEGNGQGNPMADSYHRSPPISDLSESWSTVQHEDAMASRSQSVSPTTRELQESVESALGHQSGGYMEVDGRGRSGKRVSRNPATAAEQYASSFFFGRGSNGSVHESAGGPSNSRDSDSHGH</sequence>
<accession>A0AAD5UUF3</accession>
<dbReference type="InterPro" id="IPR006553">
    <property type="entry name" value="Leu-rich_rpt_Cys-con_subtyp"/>
</dbReference>
<dbReference type="AlphaFoldDB" id="A0AAD5UUF3"/>
<dbReference type="SMART" id="SM00367">
    <property type="entry name" value="LRR_CC"/>
    <property type="match status" value="11"/>
</dbReference>
<dbReference type="PANTHER" id="PTHR13318">
    <property type="entry name" value="PARTNER OF PAIRED, ISOFORM B-RELATED"/>
    <property type="match status" value="1"/>
</dbReference>
<gene>
    <name evidence="4" type="ORF">NLI96_g10158</name>
</gene>
<feature type="region of interest" description="Disordered" evidence="1">
    <location>
        <begin position="579"/>
        <end position="722"/>
    </location>
</feature>
<feature type="compositionally biased region" description="Polar residues" evidence="1">
    <location>
        <begin position="664"/>
        <end position="680"/>
    </location>
</feature>
<evidence type="ECO:0008006" key="6">
    <source>
        <dbReference type="Google" id="ProtNLM"/>
    </source>
</evidence>
<feature type="domain" description="F-box" evidence="2">
    <location>
        <begin position="64"/>
        <end position="108"/>
    </location>
</feature>
<dbReference type="SUPFAM" id="SSF81383">
    <property type="entry name" value="F-box domain"/>
    <property type="match status" value="1"/>
</dbReference>
<dbReference type="InterPro" id="IPR032675">
    <property type="entry name" value="LRR_dom_sf"/>
</dbReference>
<organism evidence="4 5">
    <name type="scientific">Meripilus lineatus</name>
    <dbReference type="NCBI Taxonomy" id="2056292"/>
    <lineage>
        <taxon>Eukaryota</taxon>
        <taxon>Fungi</taxon>
        <taxon>Dikarya</taxon>
        <taxon>Basidiomycota</taxon>
        <taxon>Agaricomycotina</taxon>
        <taxon>Agaricomycetes</taxon>
        <taxon>Polyporales</taxon>
        <taxon>Meripilaceae</taxon>
        <taxon>Meripilus</taxon>
    </lineage>
</organism>
<protein>
    <recommendedName>
        <fullName evidence="6">F-box domain-containing protein</fullName>
    </recommendedName>
</protein>
<evidence type="ECO:0000313" key="4">
    <source>
        <dbReference type="EMBL" id="KAJ3477884.1"/>
    </source>
</evidence>
<dbReference type="CDD" id="cd09917">
    <property type="entry name" value="F-box_SF"/>
    <property type="match status" value="1"/>
</dbReference>